<gene>
    <name evidence="1" type="ORF">NZD89_22410</name>
</gene>
<dbReference type="RefSeq" id="WP_268004912.1">
    <property type="nucleotide sequence ID" value="NZ_BSUT01000001.1"/>
</dbReference>
<dbReference type="Proteomes" id="UP001164761">
    <property type="component" value="Chromosome"/>
</dbReference>
<evidence type="ECO:0000313" key="1">
    <source>
        <dbReference type="EMBL" id="WAH41011.1"/>
    </source>
</evidence>
<proteinExistence type="predicted"/>
<reference evidence="1" key="1">
    <citation type="submission" date="2022-08" db="EMBL/GenBank/DDBJ databases">
        <title>Alicyclobacillus fastidiosus DSM 17978, complete genome.</title>
        <authorList>
            <person name="Wang Q."/>
            <person name="Cai R."/>
            <person name="Wang Z."/>
        </authorList>
    </citation>
    <scope>NUCLEOTIDE SEQUENCE</scope>
    <source>
        <strain evidence="1">DSM 17978</strain>
    </source>
</reference>
<evidence type="ECO:0000313" key="2">
    <source>
        <dbReference type="Proteomes" id="UP001164761"/>
    </source>
</evidence>
<dbReference type="EMBL" id="CP104067">
    <property type="protein sequence ID" value="WAH41011.1"/>
    <property type="molecule type" value="Genomic_DNA"/>
</dbReference>
<name>A0ABY6ZDT3_9BACL</name>
<protein>
    <submittedName>
        <fullName evidence="1">Uncharacterized protein</fullName>
    </submittedName>
</protein>
<accession>A0ABY6ZDT3</accession>
<organism evidence="1 2">
    <name type="scientific">Alicyclobacillus fastidiosus</name>
    <dbReference type="NCBI Taxonomy" id="392011"/>
    <lineage>
        <taxon>Bacteria</taxon>
        <taxon>Bacillati</taxon>
        <taxon>Bacillota</taxon>
        <taxon>Bacilli</taxon>
        <taxon>Bacillales</taxon>
        <taxon>Alicyclobacillaceae</taxon>
        <taxon>Alicyclobacillus</taxon>
    </lineage>
</organism>
<sequence>MTAVPFAIVGGGFRTGYFLRVARALPNRFRVSGRPSFYDLRQASQDHYLAILII</sequence>
<keyword evidence="2" id="KW-1185">Reference proteome</keyword>